<feature type="region of interest" description="Disordered" evidence="1">
    <location>
        <begin position="9"/>
        <end position="145"/>
    </location>
</feature>
<feature type="compositionally biased region" description="Basic and acidic residues" evidence="1">
    <location>
        <begin position="264"/>
        <end position="274"/>
    </location>
</feature>
<feature type="compositionally biased region" description="Low complexity" evidence="1">
    <location>
        <begin position="128"/>
        <end position="143"/>
    </location>
</feature>
<accession>A0A6P2D2C3</accession>
<dbReference type="EMBL" id="LR593886">
    <property type="protein sequence ID" value="VTR95441.1"/>
    <property type="molecule type" value="Genomic_DNA"/>
</dbReference>
<evidence type="ECO:0000313" key="3">
    <source>
        <dbReference type="Proteomes" id="UP000464178"/>
    </source>
</evidence>
<gene>
    <name evidence="2" type="ORF">SOIL9_22730</name>
</gene>
<dbReference type="AlphaFoldDB" id="A0A6P2D2C3"/>
<keyword evidence="3" id="KW-1185">Reference proteome</keyword>
<sequence>MGASCAVLVPLPPFGPRQHRLGFRHAGPDQPEQQLLHLGHGQRNQLRPPLSRALGDPRLPEPGPRREIGPHTDHVTQPVPLDGCAELVVYASAQRRPSPSAQPDPQRPVDHAPGQHDCGGQRDRLRNAGASAAPSGAGPLLGPIQGAADERPFVVAYPGAPRVGRPRCAPRCPSTGAPRRTTWCPSSGTRSRPRSAPAGASQGPCHMPEPAVPNGVRIPIGPGQQVQHPARIRAHAGGSLRAKSRPIRSPITPASSAQAPTCSRVDRPDVARPR</sequence>
<dbReference type="Proteomes" id="UP000464178">
    <property type="component" value="Chromosome"/>
</dbReference>
<name>A0A6P2D2C3_9BACT</name>
<organism evidence="2 3">
    <name type="scientific">Gemmata massiliana</name>
    <dbReference type="NCBI Taxonomy" id="1210884"/>
    <lineage>
        <taxon>Bacteria</taxon>
        <taxon>Pseudomonadati</taxon>
        <taxon>Planctomycetota</taxon>
        <taxon>Planctomycetia</taxon>
        <taxon>Gemmatales</taxon>
        <taxon>Gemmataceae</taxon>
        <taxon>Gemmata</taxon>
    </lineage>
</organism>
<feature type="region of interest" description="Disordered" evidence="1">
    <location>
        <begin position="158"/>
        <end position="274"/>
    </location>
</feature>
<protein>
    <submittedName>
        <fullName evidence="2">Uncharacterized protein</fullName>
    </submittedName>
</protein>
<feature type="compositionally biased region" description="Basic and acidic residues" evidence="1">
    <location>
        <begin position="107"/>
        <end position="126"/>
    </location>
</feature>
<evidence type="ECO:0000256" key="1">
    <source>
        <dbReference type="SAM" id="MobiDB-lite"/>
    </source>
</evidence>
<evidence type="ECO:0000313" key="2">
    <source>
        <dbReference type="EMBL" id="VTR95441.1"/>
    </source>
</evidence>
<reference evidence="2 3" key="1">
    <citation type="submission" date="2019-05" db="EMBL/GenBank/DDBJ databases">
        <authorList>
            <consortium name="Science for Life Laboratories"/>
        </authorList>
    </citation>
    <scope>NUCLEOTIDE SEQUENCE [LARGE SCALE GENOMIC DNA]</scope>
    <source>
        <strain evidence="2">Soil9</strain>
    </source>
</reference>
<dbReference type="KEGG" id="gms:SOIL9_22730"/>
<feature type="compositionally biased region" description="Polar residues" evidence="1">
    <location>
        <begin position="252"/>
        <end position="261"/>
    </location>
</feature>
<feature type="compositionally biased region" description="Basic and acidic residues" evidence="1">
    <location>
        <begin position="63"/>
        <end position="74"/>
    </location>
</feature>
<proteinExistence type="predicted"/>